<dbReference type="Pfam" id="PF00196">
    <property type="entry name" value="GerE"/>
    <property type="match status" value="1"/>
</dbReference>
<dbReference type="Gene3D" id="1.10.10.10">
    <property type="entry name" value="Winged helix-like DNA-binding domain superfamily/Winged helix DNA-binding domain"/>
    <property type="match status" value="1"/>
</dbReference>
<dbReference type="InterPro" id="IPR001789">
    <property type="entry name" value="Sig_transdc_resp-reg_receiver"/>
</dbReference>
<dbReference type="PANTHER" id="PTHR43214:SF42">
    <property type="entry name" value="TRANSCRIPTIONAL REGULATORY PROTEIN DESR"/>
    <property type="match status" value="1"/>
</dbReference>
<dbReference type="CDD" id="cd06170">
    <property type="entry name" value="LuxR_C_like"/>
    <property type="match status" value="1"/>
</dbReference>
<dbReference type="InterPro" id="IPR000792">
    <property type="entry name" value="Tscrpt_reg_LuxR_C"/>
</dbReference>
<evidence type="ECO:0000256" key="2">
    <source>
        <dbReference type="PROSITE-ProRule" id="PRU00169"/>
    </source>
</evidence>
<evidence type="ECO:0000256" key="1">
    <source>
        <dbReference type="ARBA" id="ARBA00023125"/>
    </source>
</evidence>
<dbReference type="InterPro" id="IPR039420">
    <property type="entry name" value="WalR-like"/>
</dbReference>
<dbReference type="PROSITE" id="PS50110">
    <property type="entry name" value="RESPONSE_REGULATORY"/>
    <property type="match status" value="1"/>
</dbReference>
<dbReference type="SMART" id="SM00421">
    <property type="entry name" value="HTH_LUXR"/>
    <property type="match status" value="1"/>
</dbReference>
<dbReference type="Gene3D" id="3.40.50.2300">
    <property type="match status" value="1"/>
</dbReference>
<comment type="caution">
    <text evidence="5">The sequence shown here is derived from an EMBL/GenBank/DDBJ whole genome shotgun (WGS) entry which is preliminary data.</text>
</comment>
<evidence type="ECO:0000259" key="4">
    <source>
        <dbReference type="PROSITE" id="PS50110"/>
    </source>
</evidence>
<proteinExistence type="predicted"/>
<evidence type="ECO:0000313" key="5">
    <source>
        <dbReference type="EMBL" id="MCD2195940.1"/>
    </source>
</evidence>
<organism evidence="5 6">
    <name type="scientific">Actinomycetospora endophytica</name>
    <dbReference type="NCBI Taxonomy" id="2291215"/>
    <lineage>
        <taxon>Bacteria</taxon>
        <taxon>Bacillati</taxon>
        <taxon>Actinomycetota</taxon>
        <taxon>Actinomycetes</taxon>
        <taxon>Pseudonocardiales</taxon>
        <taxon>Pseudonocardiaceae</taxon>
        <taxon>Actinomycetospora</taxon>
    </lineage>
</organism>
<dbReference type="SMART" id="SM00448">
    <property type="entry name" value="REC"/>
    <property type="match status" value="1"/>
</dbReference>
<dbReference type="PRINTS" id="PR00038">
    <property type="entry name" value="HTHLUXR"/>
</dbReference>
<dbReference type="RefSeq" id="WP_230737802.1">
    <property type="nucleotide sequence ID" value="NZ_JAJNDB010000005.1"/>
</dbReference>
<feature type="modified residue" description="4-aspartylphosphate" evidence="2">
    <location>
        <position position="53"/>
    </location>
</feature>
<keyword evidence="1" id="KW-0238">DNA-binding</keyword>
<evidence type="ECO:0000313" key="6">
    <source>
        <dbReference type="Proteomes" id="UP001199469"/>
    </source>
</evidence>
<keyword evidence="2" id="KW-0597">Phosphoprotein</keyword>
<dbReference type="InterPro" id="IPR011006">
    <property type="entry name" value="CheY-like_superfamily"/>
</dbReference>
<dbReference type="SUPFAM" id="SSF46894">
    <property type="entry name" value="C-terminal effector domain of the bipartite response regulators"/>
    <property type="match status" value="1"/>
</dbReference>
<dbReference type="InterPro" id="IPR016032">
    <property type="entry name" value="Sig_transdc_resp-reg_C-effctor"/>
</dbReference>
<keyword evidence="6" id="KW-1185">Reference proteome</keyword>
<dbReference type="EMBL" id="JAJNDB010000005">
    <property type="protein sequence ID" value="MCD2195940.1"/>
    <property type="molecule type" value="Genomic_DNA"/>
</dbReference>
<dbReference type="InterPro" id="IPR036388">
    <property type="entry name" value="WH-like_DNA-bd_sf"/>
</dbReference>
<dbReference type="Proteomes" id="UP001199469">
    <property type="component" value="Unassembled WGS sequence"/>
</dbReference>
<dbReference type="PROSITE" id="PS50043">
    <property type="entry name" value="HTH_LUXR_2"/>
    <property type="match status" value="1"/>
</dbReference>
<evidence type="ECO:0000259" key="3">
    <source>
        <dbReference type="PROSITE" id="PS50043"/>
    </source>
</evidence>
<name>A0ABS8PCD7_9PSEU</name>
<reference evidence="5 6" key="1">
    <citation type="submission" date="2021-11" db="EMBL/GenBank/DDBJ databases">
        <title>Draft genome sequence of Actinomycetospora sp. SF1 isolated from the rhizosphere soil.</title>
        <authorList>
            <person name="Duangmal K."/>
            <person name="Chantavorakit T."/>
        </authorList>
    </citation>
    <scope>NUCLEOTIDE SEQUENCE [LARGE SCALE GENOMIC DNA]</scope>
    <source>
        <strain evidence="5 6">TBRC 5722</strain>
    </source>
</reference>
<accession>A0ABS8PCD7</accession>
<gene>
    <name evidence="5" type="ORF">LQ327_21455</name>
</gene>
<dbReference type="Pfam" id="PF00072">
    <property type="entry name" value="Response_reg"/>
    <property type="match status" value="1"/>
</dbReference>
<protein>
    <submittedName>
        <fullName evidence="5">Response regulator transcription factor</fullName>
    </submittedName>
</protein>
<sequence>MTRVLLADHHRLFAELLGGFLAAHAVEVLGVATTAAETESLVRSEGPDLCLVDAATVAPADPAALVERLAATTRVVVLTGSREAPAGSLEAGAVGHLGKTVSGAEILAALDRIAHGEIVVSESGREVPAGPEGGHGAEARRRLAGLRARERECLELIAGGASTEDMALAMGVTPATVRSHVRAVLAALDVHSRLGAAAFALRHGVAGAPRVPADRAG</sequence>
<feature type="domain" description="Response regulatory" evidence="4">
    <location>
        <begin position="3"/>
        <end position="114"/>
    </location>
</feature>
<dbReference type="PANTHER" id="PTHR43214">
    <property type="entry name" value="TWO-COMPONENT RESPONSE REGULATOR"/>
    <property type="match status" value="1"/>
</dbReference>
<feature type="domain" description="HTH luxR-type" evidence="3">
    <location>
        <begin position="139"/>
        <end position="204"/>
    </location>
</feature>
<dbReference type="SUPFAM" id="SSF52172">
    <property type="entry name" value="CheY-like"/>
    <property type="match status" value="1"/>
</dbReference>